<dbReference type="Gene3D" id="1.10.260.40">
    <property type="entry name" value="lambda repressor-like DNA-binding domains"/>
    <property type="match status" value="1"/>
</dbReference>
<dbReference type="InterPro" id="IPR001387">
    <property type="entry name" value="Cro/C1-type_HTH"/>
</dbReference>
<gene>
    <name evidence="2" type="ORF">DMP06_09875</name>
</gene>
<dbReference type="Pfam" id="PF01381">
    <property type="entry name" value="HTH_3"/>
    <property type="match status" value="1"/>
</dbReference>
<evidence type="ECO:0000313" key="2">
    <source>
        <dbReference type="EMBL" id="RNL37990.1"/>
    </source>
</evidence>
<sequence>MLSASVASLTTCTFCKFSTRRSGPMIHAYDENMRSKAQATLGTAFGFSAAEAEYLPQDFLGMFIESGLARRFGSGDPAIVMGLSGIELALRVMEETVGIHRPLRLRFRDRGSKEYWIGWSLAYYQWETGLTFKEIADAVPMDVMEDLYYAYHEMDVRSFVARMDELYRSAHPETNLRRLRLSVGLTQGELAELSGVPVRTIQQYEQRRKDVNKAQFVSIMALSQALCCQPEQLFERRAS</sequence>
<dbReference type="SUPFAM" id="SSF47413">
    <property type="entry name" value="lambda repressor-like DNA-binding domains"/>
    <property type="match status" value="1"/>
</dbReference>
<evidence type="ECO:0000259" key="1">
    <source>
        <dbReference type="PROSITE" id="PS50943"/>
    </source>
</evidence>
<dbReference type="SMART" id="SM00530">
    <property type="entry name" value="HTH_XRE"/>
    <property type="match status" value="1"/>
</dbReference>
<keyword evidence="3" id="KW-1185">Reference proteome</keyword>
<organism evidence="2 3">
    <name type="scientific">Slackia equolifaciens</name>
    <dbReference type="NCBI Taxonomy" id="498718"/>
    <lineage>
        <taxon>Bacteria</taxon>
        <taxon>Bacillati</taxon>
        <taxon>Actinomycetota</taxon>
        <taxon>Coriobacteriia</taxon>
        <taxon>Eggerthellales</taxon>
        <taxon>Eggerthellaceae</taxon>
        <taxon>Slackia</taxon>
    </lineage>
</organism>
<dbReference type="InterPro" id="IPR010982">
    <property type="entry name" value="Lambda_DNA-bd_dom_sf"/>
</dbReference>
<comment type="caution">
    <text evidence="2">The sequence shown here is derived from an EMBL/GenBank/DDBJ whole genome shotgun (WGS) entry which is preliminary data.</text>
</comment>
<name>A0A3N0ATR4_9ACTN</name>
<dbReference type="GO" id="GO:0003677">
    <property type="term" value="F:DNA binding"/>
    <property type="evidence" value="ECO:0007669"/>
    <property type="project" value="InterPro"/>
</dbReference>
<dbReference type="AlphaFoldDB" id="A0A3N0ATR4"/>
<dbReference type="EMBL" id="QIBX01000021">
    <property type="protein sequence ID" value="RNL37990.1"/>
    <property type="molecule type" value="Genomic_DNA"/>
</dbReference>
<accession>A0A3N0ATR4</accession>
<reference evidence="3" key="1">
    <citation type="submission" date="2018-05" db="EMBL/GenBank/DDBJ databases">
        <title>Genome Sequencing of selected type strains of the family Eggerthellaceae.</title>
        <authorList>
            <person name="Danylec N."/>
            <person name="Stoll D.A."/>
            <person name="Doetsch A."/>
            <person name="Huch M."/>
        </authorList>
    </citation>
    <scope>NUCLEOTIDE SEQUENCE [LARGE SCALE GENOMIC DNA]</scope>
    <source>
        <strain evidence="3">DSM 24851</strain>
    </source>
</reference>
<evidence type="ECO:0000313" key="3">
    <source>
        <dbReference type="Proteomes" id="UP000269591"/>
    </source>
</evidence>
<dbReference type="PROSITE" id="PS50943">
    <property type="entry name" value="HTH_CROC1"/>
    <property type="match status" value="1"/>
</dbReference>
<dbReference type="CDD" id="cd00093">
    <property type="entry name" value="HTH_XRE"/>
    <property type="match status" value="1"/>
</dbReference>
<protein>
    <submittedName>
        <fullName evidence="2">XRE family transcriptional regulator</fullName>
    </submittedName>
</protein>
<proteinExistence type="predicted"/>
<feature type="domain" description="HTH cro/C1-type" evidence="1">
    <location>
        <begin position="176"/>
        <end position="233"/>
    </location>
</feature>
<dbReference type="Proteomes" id="UP000269591">
    <property type="component" value="Unassembled WGS sequence"/>
</dbReference>